<keyword evidence="4 7" id="KW-0812">Transmembrane</keyword>
<reference evidence="9 10" key="1">
    <citation type="journal article" date="2014" name="BMC Genomics">
        <title>Adaptive genomic structural variation in the grape powdery mildew pathogen, Erysiphe necator.</title>
        <authorList>
            <person name="Jones L."/>
            <person name="Riaz S."/>
            <person name="Morales-Cruz A."/>
            <person name="Amrine K.C."/>
            <person name="McGuire B."/>
            <person name="Gubler W.D."/>
            <person name="Walker M.A."/>
            <person name="Cantu D."/>
        </authorList>
    </citation>
    <scope>NUCLEOTIDE SEQUENCE [LARGE SCALE GENOMIC DNA]</scope>
    <source>
        <strain evidence="10">c</strain>
    </source>
</reference>
<comment type="subcellular location">
    <subcellularLocation>
        <location evidence="7">Membrane</location>
        <topology evidence="7">Multi-pass membrane protein</topology>
    </subcellularLocation>
</comment>
<evidence type="ECO:0000256" key="7">
    <source>
        <dbReference type="RuleBase" id="RU367100"/>
    </source>
</evidence>
<dbReference type="PANTHER" id="PTHR40021:SF1">
    <property type="entry name" value="DEFECT AT LOW TEMPERATURE PROTEIN 1"/>
    <property type="match status" value="1"/>
</dbReference>
<feature type="compositionally biased region" description="Polar residues" evidence="8">
    <location>
        <begin position="126"/>
        <end position="140"/>
    </location>
</feature>
<keyword evidence="6 7" id="KW-0472">Membrane</keyword>
<name>A0A0B1P5R2_UNCNE</name>
<evidence type="ECO:0000313" key="9">
    <source>
        <dbReference type="EMBL" id="KHJ32246.1"/>
    </source>
</evidence>
<comment type="caution">
    <text evidence="9">The sequence shown here is derived from an EMBL/GenBank/DDBJ whole genome shotgun (WGS) entry which is preliminary data.</text>
</comment>
<accession>A0A0B1P5R2</accession>
<keyword evidence="5 7" id="KW-1133">Transmembrane helix</keyword>
<sequence>MKFNILSRFIYVGLYAFLNIILAVLLLVTPGDAIRQALDNNQLYNVFVISGSYFMTLLLAFILYASRLYTDSVTLKAIPKTWIPVESGDVNKKVRKMVLASLNRSALIAWNSRPRTSQEQIKDSSELPNRASSDQHTNLDQSKKIRHVRINSEKSDNAFTTVPFYPVWGEIVHDGWSSPMSSDFPNLQYITVILELPLLIEAKAISLASKNKARSSISHSAYFRAVEILKRRAAMGLREYINHLCKLNVITTPNMVHEFISLYEYSRFSAKPLSEQEFTELMKHFRQILQSMQSLNFEVLNSDKDLADDYFEDDSDLELSLKSSKSQELTPMDSIRGNSDSESNGTINRVYSWC</sequence>
<feature type="transmembrane region" description="Helical" evidence="7">
    <location>
        <begin position="43"/>
        <end position="66"/>
    </location>
</feature>
<organism evidence="9 10">
    <name type="scientific">Uncinula necator</name>
    <name type="common">Grape powdery mildew</name>
    <dbReference type="NCBI Taxonomy" id="52586"/>
    <lineage>
        <taxon>Eukaryota</taxon>
        <taxon>Fungi</taxon>
        <taxon>Dikarya</taxon>
        <taxon>Ascomycota</taxon>
        <taxon>Pezizomycotina</taxon>
        <taxon>Leotiomycetes</taxon>
        <taxon>Erysiphales</taxon>
        <taxon>Erysiphaceae</taxon>
        <taxon>Erysiphe</taxon>
    </lineage>
</organism>
<protein>
    <recommendedName>
        <fullName evidence="3 7">Defect at low temperature protein 1</fullName>
    </recommendedName>
</protein>
<dbReference type="STRING" id="52586.A0A0B1P5R2"/>
<feature type="region of interest" description="Disordered" evidence="8">
    <location>
        <begin position="117"/>
        <end position="141"/>
    </location>
</feature>
<dbReference type="HOGENOM" id="CLU_022833_0_0_1"/>
<dbReference type="InterPro" id="IPR038869">
    <property type="entry name" value="DLT1"/>
</dbReference>
<comment type="similarity">
    <text evidence="2 7">Belongs to the DLT1 family.</text>
</comment>
<dbReference type="AlphaFoldDB" id="A0A0B1P5R2"/>
<evidence type="ECO:0000256" key="3">
    <source>
        <dbReference type="ARBA" id="ARBA00021353"/>
    </source>
</evidence>
<evidence type="ECO:0000256" key="2">
    <source>
        <dbReference type="ARBA" id="ARBA00005550"/>
    </source>
</evidence>
<evidence type="ECO:0000256" key="8">
    <source>
        <dbReference type="SAM" id="MobiDB-lite"/>
    </source>
</evidence>
<evidence type="ECO:0000256" key="1">
    <source>
        <dbReference type="ARBA" id="ARBA00002489"/>
    </source>
</evidence>
<comment type="function">
    <text evidence="1 7">Required for growth under high-pressure and low-temperature conditions.</text>
</comment>
<evidence type="ECO:0000256" key="6">
    <source>
        <dbReference type="ARBA" id="ARBA00023136"/>
    </source>
</evidence>
<evidence type="ECO:0000256" key="4">
    <source>
        <dbReference type="ARBA" id="ARBA00022692"/>
    </source>
</evidence>
<dbReference type="EMBL" id="JNVN01002226">
    <property type="protein sequence ID" value="KHJ32246.1"/>
    <property type="molecule type" value="Genomic_DNA"/>
</dbReference>
<gene>
    <name evidence="7" type="primary">DLT1</name>
    <name evidence="9" type="ORF">EV44_g0189</name>
</gene>
<evidence type="ECO:0000313" key="10">
    <source>
        <dbReference type="Proteomes" id="UP000030854"/>
    </source>
</evidence>
<keyword evidence="10" id="KW-1185">Reference proteome</keyword>
<dbReference type="GO" id="GO:0016020">
    <property type="term" value="C:membrane"/>
    <property type="evidence" value="ECO:0007669"/>
    <property type="project" value="UniProtKB-SubCell"/>
</dbReference>
<dbReference type="PANTHER" id="PTHR40021">
    <property type="entry name" value="DEFECT AT LOW TEMPERATURE PROTEIN 1"/>
    <property type="match status" value="1"/>
</dbReference>
<proteinExistence type="inferred from homology"/>
<dbReference type="Proteomes" id="UP000030854">
    <property type="component" value="Unassembled WGS sequence"/>
</dbReference>
<feature type="transmembrane region" description="Helical" evidence="7">
    <location>
        <begin position="12"/>
        <end position="31"/>
    </location>
</feature>
<dbReference type="OMA" id="SHYEYAR"/>
<evidence type="ECO:0000256" key="5">
    <source>
        <dbReference type="ARBA" id="ARBA00022989"/>
    </source>
</evidence>